<evidence type="ECO:0000313" key="2">
    <source>
        <dbReference type="EMBL" id="KAL0012800.1"/>
    </source>
</evidence>
<organism evidence="2 3">
    <name type="scientific">Lithocarpus litseifolius</name>
    <dbReference type="NCBI Taxonomy" id="425828"/>
    <lineage>
        <taxon>Eukaryota</taxon>
        <taxon>Viridiplantae</taxon>
        <taxon>Streptophyta</taxon>
        <taxon>Embryophyta</taxon>
        <taxon>Tracheophyta</taxon>
        <taxon>Spermatophyta</taxon>
        <taxon>Magnoliopsida</taxon>
        <taxon>eudicotyledons</taxon>
        <taxon>Gunneridae</taxon>
        <taxon>Pentapetalae</taxon>
        <taxon>rosids</taxon>
        <taxon>fabids</taxon>
        <taxon>Fagales</taxon>
        <taxon>Fagaceae</taxon>
        <taxon>Lithocarpus</taxon>
    </lineage>
</organism>
<feature type="compositionally biased region" description="Gly residues" evidence="1">
    <location>
        <begin position="21"/>
        <end position="32"/>
    </location>
</feature>
<sequence>MRKKSKQTIDEVRGRRPATLGSGGGNGGGRGGATDNRGGRGRGKRHVVLLSEVVDQVVETVRRRWDPVGGAREEREPIGCGAAHDYAVDCVLELAKQRI</sequence>
<dbReference type="AlphaFoldDB" id="A0AAW2DU08"/>
<evidence type="ECO:0000313" key="3">
    <source>
        <dbReference type="Proteomes" id="UP001459277"/>
    </source>
</evidence>
<protein>
    <submittedName>
        <fullName evidence="2">Uncharacterized protein</fullName>
    </submittedName>
</protein>
<feature type="region of interest" description="Disordered" evidence="1">
    <location>
        <begin position="1"/>
        <end position="45"/>
    </location>
</feature>
<accession>A0AAW2DU08</accession>
<reference evidence="2 3" key="1">
    <citation type="submission" date="2024-01" db="EMBL/GenBank/DDBJ databases">
        <title>A telomere-to-telomere, gap-free genome of sweet tea (Lithocarpus litseifolius).</title>
        <authorList>
            <person name="Zhou J."/>
        </authorList>
    </citation>
    <scope>NUCLEOTIDE SEQUENCE [LARGE SCALE GENOMIC DNA]</scope>
    <source>
        <strain evidence="2">Zhou-2022a</strain>
        <tissue evidence="2">Leaf</tissue>
    </source>
</reference>
<keyword evidence="3" id="KW-1185">Reference proteome</keyword>
<proteinExistence type="predicted"/>
<name>A0AAW2DU08_9ROSI</name>
<gene>
    <name evidence="2" type="ORF">SO802_007908</name>
</gene>
<dbReference type="Proteomes" id="UP001459277">
    <property type="component" value="Unassembled WGS sequence"/>
</dbReference>
<evidence type="ECO:0000256" key="1">
    <source>
        <dbReference type="SAM" id="MobiDB-lite"/>
    </source>
</evidence>
<comment type="caution">
    <text evidence="2">The sequence shown here is derived from an EMBL/GenBank/DDBJ whole genome shotgun (WGS) entry which is preliminary data.</text>
</comment>
<dbReference type="EMBL" id="JAZDWU010000002">
    <property type="protein sequence ID" value="KAL0012800.1"/>
    <property type="molecule type" value="Genomic_DNA"/>
</dbReference>